<dbReference type="GO" id="GO:0016705">
    <property type="term" value="F:oxidoreductase activity, acting on paired donors, with incorporation or reduction of molecular oxygen"/>
    <property type="evidence" value="ECO:0007669"/>
    <property type="project" value="InterPro"/>
</dbReference>
<dbReference type="GO" id="GO:0004497">
    <property type="term" value="F:monooxygenase activity"/>
    <property type="evidence" value="ECO:0007669"/>
    <property type="project" value="UniProtKB-KW"/>
</dbReference>
<dbReference type="SUPFAM" id="SSF48264">
    <property type="entry name" value="Cytochrome P450"/>
    <property type="match status" value="1"/>
</dbReference>
<dbReference type="PANTHER" id="PTHR24291">
    <property type="entry name" value="CYTOCHROME P450 FAMILY 4"/>
    <property type="match status" value="1"/>
</dbReference>
<evidence type="ECO:0000256" key="5">
    <source>
        <dbReference type="ARBA" id="ARBA00023004"/>
    </source>
</evidence>
<comment type="caution">
    <text evidence="7">The sequence shown here is derived from an EMBL/GenBank/DDBJ whole genome shotgun (WGS) entry which is preliminary data.</text>
</comment>
<keyword evidence="3" id="KW-0479">Metal-binding</keyword>
<dbReference type="PRINTS" id="PR00463">
    <property type="entry name" value="EP450I"/>
</dbReference>
<keyword evidence="4" id="KW-0560">Oxidoreductase</keyword>
<dbReference type="InterPro" id="IPR002401">
    <property type="entry name" value="Cyt_P450_E_grp-I"/>
</dbReference>
<evidence type="ECO:0000256" key="2">
    <source>
        <dbReference type="ARBA" id="ARBA00022617"/>
    </source>
</evidence>
<dbReference type="Pfam" id="PF00067">
    <property type="entry name" value="p450"/>
    <property type="match status" value="1"/>
</dbReference>
<evidence type="ECO:0000313" key="8">
    <source>
        <dbReference type="Proteomes" id="UP000541610"/>
    </source>
</evidence>
<gene>
    <name evidence="7" type="ORF">FOZ60_001978</name>
</gene>
<dbReference type="CDD" id="cd00302">
    <property type="entry name" value="cytochrome_P450"/>
    <property type="match status" value="1"/>
</dbReference>
<reference evidence="7 8" key="1">
    <citation type="submission" date="2020-04" db="EMBL/GenBank/DDBJ databases">
        <title>Perkinsus olseni comparative genomics.</title>
        <authorList>
            <person name="Bogema D.R."/>
        </authorList>
    </citation>
    <scope>NUCLEOTIDE SEQUENCE [LARGE SCALE GENOMIC DNA]</scope>
    <source>
        <strain evidence="7">00978-12</strain>
    </source>
</reference>
<evidence type="ECO:0000256" key="1">
    <source>
        <dbReference type="ARBA" id="ARBA00010617"/>
    </source>
</evidence>
<comment type="similarity">
    <text evidence="1">Belongs to the cytochrome P450 family.</text>
</comment>
<organism evidence="7 8">
    <name type="scientific">Perkinsus olseni</name>
    <name type="common">Perkinsus atlanticus</name>
    <dbReference type="NCBI Taxonomy" id="32597"/>
    <lineage>
        <taxon>Eukaryota</taxon>
        <taxon>Sar</taxon>
        <taxon>Alveolata</taxon>
        <taxon>Perkinsozoa</taxon>
        <taxon>Perkinsea</taxon>
        <taxon>Perkinsida</taxon>
        <taxon>Perkinsidae</taxon>
        <taxon>Perkinsus</taxon>
    </lineage>
</organism>
<keyword evidence="6" id="KW-0503">Monooxygenase</keyword>
<dbReference type="GO" id="GO:0005506">
    <property type="term" value="F:iron ion binding"/>
    <property type="evidence" value="ECO:0007669"/>
    <property type="project" value="InterPro"/>
</dbReference>
<dbReference type="InterPro" id="IPR050196">
    <property type="entry name" value="Cytochrome_P450_Monoox"/>
</dbReference>
<dbReference type="Gene3D" id="1.10.630.10">
    <property type="entry name" value="Cytochrome P450"/>
    <property type="match status" value="1"/>
</dbReference>
<dbReference type="OrthoDB" id="1470350at2759"/>
<evidence type="ECO:0000256" key="6">
    <source>
        <dbReference type="ARBA" id="ARBA00023033"/>
    </source>
</evidence>
<dbReference type="AlphaFoldDB" id="A0A7J6NZA0"/>
<accession>A0A7J6NZA0</accession>
<protein>
    <recommendedName>
        <fullName evidence="9">Cytochrome P450</fullName>
    </recommendedName>
</protein>
<dbReference type="PANTHER" id="PTHR24291:SF50">
    <property type="entry name" value="BIFUNCTIONAL ALBAFLAVENONE MONOOXYGENASE_TERPENE SYNTHASE"/>
    <property type="match status" value="1"/>
</dbReference>
<keyword evidence="2" id="KW-0349">Heme</keyword>
<evidence type="ECO:0000256" key="3">
    <source>
        <dbReference type="ARBA" id="ARBA00022723"/>
    </source>
</evidence>
<dbReference type="GO" id="GO:0020037">
    <property type="term" value="F:heme binding"/>
    <property type="evidence" value="ECO:0007669"/>
    <property type="project" value="InterPro"/>
</dbReference>
<dbReference type="InterPro" id="IPR001128">
    <property type="entry name" value="Cyt_P450"/>
</dbReference>
<keyword evidence="5" id="KW-0408">Iron</keyword>
<dbReference type="Proteomes" id="UP000541610">
    <property type="component" value="Unassembled WGS sequence"/>
</dbReference>
<dbReference type="EMBL" id="JABANP010000131">
    <property type="protein sequence ID" value="KAF4689204.1"/>
    <property type="molecule type" value="Genomic_DNA"/>
</dbReference>
<name>A0A7J6NZA0_PEROL</name>
<dbReference type="InterPro" id="IPR036396">
    <property type="entry name" value="Cyt_P450_sf"/>
</dbReference>
<evidence type="ECO:0008006" key="9">
    <source>
        <dbReference type="Google" id="ProtNLM"/>
    </source>
</evidence>
<sequence length="429" mass="48339">MTYLPIAAGKVVMKFRWLLKSRATLILATGIASVLAFKALKLIIRSKVHLHACFGGPKWFLPGLGFLPKSLDHMHRALEIFADTYGSIYCVKVTGMDVVVLSDPNLIRQVLKERPNNFTRFGNEDKILPFSGMFTAEGEEWKRNRRLGAPAFNEKNSTAMITDMSRVALKLVRQLSSLTRERRIVWSPTEWIPLCTLDVLCITSLGNDYNFLNPDGLSLGHRSRVVQQAINDTMAGSGYAVTLGYFPWMTRDRFPWNLNPMIHKLHAGLKRLRGNCDEIIRERLEERRAGERDKRRDLLDKLLDLDREDLLGNLITFFIAGSDTSAMTVAWCLYYLCLNPCIQSEARAEVDALGHDPETMEDLNLVPYIECCVLEALRLQPPSAFLLHECIADTSLNGKTVPSGTVVITLIRKAMVTTSQGGTIFKYAD</sequence>
<evidence type="ECO:0000313" key="7">
    <source>
        <dbReference type="EMBL" id="KAF4689204.1"/>
    </source>
</evidence>
<proteinExistence type="inferred from homology"/>
<evidence type="ECO:0000256" key="4">
    <source>
        <dbReference type="ARBA" id="ARBA00023002"/>
    </source>
</evidence>